<dbReference type="GO" id="GO:0051538">
    <property type="term" value="F:3 iron, 4 sulfur cluster binding"/>
    <property type="evidence" value="ECO:0007669"/>
    <property type="project" value="UniProtKB-KW"/>
</dbReference>
<dbReference type="EMBL" id="PYBW01000049">
    <property type="protein sequence ID" value="PYC78537.1"/>
    <property type="molecule type" value="Genomic_DNA"/>
</dbReference>
<keyword evidence="5 8" id="KW-0408">Iron</keyword>
<protein>
    <recommendedName>
        <fullName evidence="8">Ferredoxin</fullName>
    </recommendedName>
</protein>
<dbReference type="InterPro" id="IPR010693">
    <property type="entry name" value="Divergent_4Fe-4S_mono-cluster"/>
</dbReference>
<comment type="function">
    <text evidence="8">Ferredoxins are iron-sulfur proteins that transfer electrons in a wide variety of metabolic reactions.</text>
</comment>
<keyword evidence="3 8" id="KW-0479">Metal-binding</keyword>
<evidence type="ECO:0000256" key="8">
    <source>
        <dbReference type="RuleBase" id="RU368020"/>
    </source>
</evidence>
<organism evidence="10 11">
    <name type="scientific">Streptomyces tateyamensis</name>
    <dbReference type="NCBI Taxonomy" id="565073"/>
    <lineage>
        <taxon>Bacteria</taxon>
        <taxon>Bacillati</taxon>
        <taxon>Actinomycetota</taxon>
        <taxon>Actinomycetes</taxon>
        <taxon>Kitasatosporales</taxon>
        <taxon>Streptomycetaceae</taxon>
        <taxon>Streptomyces</taxon>
    </lineage>
</organism>
<feature type="domain" description="Divergent 4Fe-4S mono-cluster" evidence="9">
    <location>
        <begin position="3"/>
        <end position="63"/>
    </location>
</feature>
<dbReference type="PRINTS" id="PR00352">
    <property type="entry name" value="3FE4SFRDOXIN"/>
</dbReference>
<dbReference type="Proteomes" id="UP000248039">
    <property type="component" value="Unassembled WGS sequence"/>
</dbReference>
<dbReference type="InterPro" id="IPR051269">
    <property type="entry name" value="Fe-S_cluster_ET"/>
</dbReference>
<evidence type="ECO:0000313" key="10">
    <source>
        <dbReference type="EMBL" id="PYC78537.1"/>
    </source>
</evidence>
<dbReference type="SUPFAM" id="SSF54862">
    <property type="entry name" value="4Fe-4S ferredoxins"/>
    <property type="match status" value="1"/>
</dbReference>
<dbReference type="OrthoDB" id="9803319at2"/>
<dbReference type="RefSeq" id="WP_110670041.1">
    <property type="nucleotide sequence ID" value="NZ_PYBW01000049.1"/>
</dbReference>
<dbReference type="AlphaFoldDB" id="A0A2V4P2Q3"/>
<keyword evidence="4 8" id="KW-0249">Electron transport</keyword>
<evidence type="ECO:0000313" key="11">
    <source>
        <dbReference type="Proteomes" id="UP000248039"/>
    </source>
</evidence>
<name>A0A2V4P2Q3_9ACTN</name>
<dbReference type="Gene3D" id="3.30.70.20">
    <property type="match status" value="1"/>
</dbReference>
<evidence type="ECO:0000256" key="3">
    <source>
        <dbReference type="ARBA" id="ARBA00022723"/>
    </source>
</evidence>
<proteinExistence type="predicted"/>
<keyword evidence="6 8" id="KW-0411">Iron-sulfur</keyword>
<dbReference type="GO" id="GO:0009055">
    <property type="term" value="F:electron transfer activity"/>
    <property type="evidence" value="ECO:0007669"/>
    <property type="project" value="UniProtKB-UniRule"/>
</dbReference>
<dbReference type="PANTHER" id="PTHR36923">
    <property type="entry name" value="FERREDOXIN"/>
    <property type="match status" value="1"/>
</dbReference>
<evidence type="ECO:0000256" key="1">
    <source>
        <dbReference type="ARBA" id="ARBA00001927"/>
    </source>
</evidence>
<reference evidence="10 11" key="1">
    <citation type="submission" date="2018-03" db="EMBL/GenBank/DDBJ databases">
        <title>Bioinformatic expansion and discovery of thiopeptide antibiotics.</title>
        <authorList>
            <person name="Schwalen C.J."/>
            <person name="Hudson G.A."/>
            <person name="Mitchell D.A."/>
        </authorList>
    </citation>
    <scope>NUCLEOTIDE SEQUENCE [LARGE SCALE GENOMIC DNA]</scope>
    <source>
        <strain evidence="10 11">ATCC 21389</strain>
    </source>
</reference>
<comment type="caution">
    <text evidence="10">The sequence shown here is derived from an EMBL/GenBank/DDBJ whole genome shotgun (WGS) entry which is preliminary data.</text>
</comment>
<dbReference type="Pfam" id="PF06902">
    <property type="entry name" value="Fer4_19"/>
    <property type="match status" value="1"/>
</dbReference>
<dbReference type="InterPro" id="IPR001080">
    <property type="entry name" value="3Fe4S_ferredoxin"/>
</dbReference>
<keyword evidence="11" id="KW-1185">Reference proteome</keyword>
<sequence length="64" mass="6596">MLISVEKDLCVGAGACVLSAGEVFDQDDDGIVVLLTERPEDADHAAVRDAVAACPAAALKIIED</sequence>
<accession>A0A2V4P2Q3</accession>
<evidence type="ECO:0000256" key="6">
    <source>
        <dbReference type="ARBA" id="ARBA00023014"/>
    </source>
</evidence>
<keyword evidence="7" id="KW-0003">3Fe-4S</keyword>
<evidence type="ECO:0000256" key="5">
    <source>
        <dbReference type="ARBA" id="ARBA00023004"/>
    </source>
</evidence>
<evidence type="ECO:0000259" key="9">
    <source>
        <dbReference type="Pfam" id="PF06902"/>
    </source>
</evidence>
<gene>
    <name evidence="10" type="ORF">C7C46_15605</name>
</gene>
<dbReference type="PANTHER" id="PTHR36923:SF3">
    <property type="entry name" value="FERREDOXIN"/>
    <property type="match status" value="1"/>
</dbReference>
<keyword evidence="2 8" id="KW-0813">Transport</keyword>
<evidence type="ECO:0000256" key="2">
    <source>
        <dbReference type="ARBA" id="ARBA00022448"/>
    </source>
</evidence>
<comment type="cofactor">
    <cofactor evidence="1">
        <name>[3Fe-4S] cluster</name>
        <dbReference type="ChEBI" id="CHEBI:21137"/>
    </cofactor>
</comment>
<dbReference type="GO" id="GO:0005506">
    <property type="term" value="F:iron ion binding"/>
    <property type="evidence" value="ECO:0007669"/>
    <property type="project" value="UniProtKB-UniRule"/>
</dbReference>
<evidence type="ECO:0000256" key="4">
    <source>
        <dbReference type="ARBA" id="ARBA00022982"/>
    </source>
</evidence>
<evidence type="ECO:0000256" key="7">
    <source>
        <dbReference type="ARBA" id="ARBA00023291"/>
    </source>
</evidence>